<dbReference type="GO" id="GO:0016757">
    <property type="term" value="F:glycosyltransferase activity"/>
    <property type="evidence" value="ECO:0007669"/>
    <property type="project" value="InterPro"/>
</dbReference>
<dbReference type="InterPro" id="IPR050194">
    <property type="entry name" value="Glycosyltransferase_grp1"/>
</dbReference>
<evidence type="ECO:0000259" key="1">
    <source>
        <dbReference type="Pfam" id="PF00534"/>
    </source>
</evidence>
<dbReference type="EMBL" id="LT962688">
    <property type="protein sequence ID" value="SOR30253.1"/>
    <property type="molecule type" value="Genomic_DNA"/>
</dbReference>
<evidence type="ECO:0000313" key="4">
    <source>
        <dbReference type="Proteomes" id="UP000233769"/>
    </source>
</evidence>
<keyword evidence="3" id="KW-0808">Transferase</keyword>
<reference evidence="4" key="1">
    <citation type="submission" date="2017-10" db="EMBL/GenBank/DDBJ databases">
        <authorList>
            <person name="Regsiter A."/>
            <person name="William W."/>
        </authorList>
    </citation>
    <scope>NUCLEOTIDE SEQUENCE [LARGE SCALE GENOMIC DNA]</scope>
</reference>
<accession>A0A2N9ASJ0</accession>
<proteinExistence type="predicted"/>
<organism evidence="3 4">
    <name type="scientific">Methylorubrum extorquens</name>
    <name type="common">Methylobacterium dichloromethanicum</name>
    <name type="synonym">Methylobacterium extorquens</name>
    <dbReference type="NCBI Taxonomy" id="408"/>
    <lineage>
        <taxon>Bacteria</taxon>
        <taxon>Pseudomonadati</taxon>
        <taxon>Pseudomonadota</taxon>
        <taxon>Alphaproteobacteria</taxon>
        <taxon>Hyphomicrobiales</taxon>
        <taxon>Methylobacteriaceae</taxon>
        <taxon>Methylorubrum</taxon>
    </lineage>
</organism>
<evidence type="ECO:0000259" key="2">
    <source>
        <dbReference type="Pfam" id="PF13439"/>
    </source>
</evidence>
<dbReference type="AlphaFoldDB" id="A0A2N9ASJ0"/>
<sequence length="434" mass="45850">MHVVIVAEFAAASGGAEKVAVESARGLAEAGATVTYIQAITGPVDSLLDHPRLHRMDLALPDVWSLPAWRGAASGIWNGEAAARLASALDSLPVPPDCLHLHQWTRALSPAVLPVLLGRGVPLVLTLHDYALTCPNGVDYRFDRAEPCALVPLSGACLAAACDPKSRLHKLVRVGRAAALRVAARGADLDVVHVCDGSLARVAGRSGALRLRHHRIDNPVRVEKRAPAMPASGDAIVYVGRLTPEKGADLVTEAARKAGLPALFIGAGPLEARLRAEGAEVLGWRSPEAVEAILHRRARALCAPSRWVETGPLTVYEALAQGIPVVASRRSGAAEKVAEGETGFVVEPEVAALADAFAALKTDALTARLGREAYDRYWQAPLTLAAHALSLLALYRRIGDEYKMRQCDMSQAAAEPAVAHSMGSTLGKGRLPTL</sequence>
<dbReference type="SUPFAM" id="SSF53756">
    <property type="entry name" value="UDP-Glycosyltransferase/glycogen phosphorylase"/>
    <property type="match status" value="1"/>
</dbReference>
<dbReference type="InterPro" id="IPR028098">
    <property type="entry name" value="Glyco_trans_4-like_N"/>
</dbReference>
<dbReference type="Pfam" id="PF00534">
    <property type="entry name" value="Glycos_transf_1"/>
    <property type="match status" value="1"/>
</dbReference>
<dbReference type="PANTHER" id="PTHR45947:SF13">
    <property type="entry name" value="TRANSFERASE"/>
    <property type="match status" value="1"/>
</dbReference>
<dbReference type="PANTHER" id="PTHR45947">
    <property type="entry name" value="SULFOQUINOVOSYL TRANSFERASE SQD2"/>
    <property type="match status" value="1"/>
</dbReference>
<dbReference type="Pfam" id="PF13439">
    <property type="entry name" value="Glyco_transf_4"/>
    <property type="match status" value="1"/>
</dbReference>
<evidence type="ECO:0000313" key="3">
    <source>
        <dbReference type="EMBL" id="SOR30253.1"/>
    </source>
</evidence>
<feature type="domain" description="Glycosyltransferase subfamily 4-like N-terminal" evidence="2">
    <location>
        <begin position="14"/>
        <end position="131"/>
    </location>
</feature>
<gene>
    <name evidence="3" type="ORF">TK0001_3651</name>
</gene>
<dbReference type="Gene3D" id="3.40.50.2000">
    <property type="entry name" value="Glycogen Phosphorylase B"/>
    <property type="match status" value="2"/>
</dbReference>
<feature type="domain" description="Glycosyl transferase family 1" evidence="1">
    <location>
        <begin position="233"/>
        <end position="374"/>
    </location>
</feature>
<dbReference type="Proteomes" id="UP000233769">
    <property type="component" value="Chromosome tk0001"/>
</dbReference>
<name>A0A2N9ASJ0_METEX</name>
<protein>
    <submittedName>
        <fullName evidence="3">Putative glycosyl transferase</fullName>
    </submittedName>
</protein>
<dbReference type="InterPro" id="IPR001296">
    <property type="entry name" value="Glyco_trans_1"/>
</dbReference>